<dbReference type="Gene3D" id="1.10.1200.10">
    <property type="entry name" value="ACP-like"/>
    <property type="match status" value="1"/>
</dbReference>
<keyword evidence="2" id="KW-1185">Reference proteome</keyword>
<evidence type="ECO:0000313" key="1">
    <source>
        <dbReference type="EMBL" id="SDW86298.1"/>
    </source>
</evidence>
<dbReference type="SUPFAM" id="SSF47336">
    <property type="entry name" value="ACP-like"/>
    <property type="match status" value="1"/>
</dbReference>
<dbReference type="Proteomes" id="UP000198711">
    <property type="component" value="Unassembled WGS sequence"/>
</dbReference>
<name>A0A8X8IFD2_9BACT</name>
<dbReference type="InterPro" id="IPR036736">
    <property type="entry name" value="ACP-like_sf"/>
</dbReference>
<reference evidence="1 2" key="1">
    <citation type="submission" date="2016-10" db="EMBL/GenBank/DDBJ databases">
        <authorList>
            <person name="Varghese N."/>
            <person name="Submissions S."/>
        </authorList>
    </citation>
    <scope>NUCLEOTIDE SEQUENCE [LARGE SCALE GENOMIC DNA]</scope>
    <source>
        <strain evidence="1 2">DSM 25353</strain>
    </source>
</reference>
<sequence>MADVFLIDESNINENSSPETIEQWDSIGHLNLVTSLEEAFGVIFDEEQIIQMLNFKLVVVVVEEAVGNK</sequence>
<dbReference type="EMBL" id="FNNO01000006">
    <property type="protein sequence ID" value="SDW86298.1"/>
    <property type="molecule type" value="Genomic_DNA"/>
</dbReference>
<gene>
    <name evidence="1" type="ORF">SAMN05444410_106163</name>
</gene>
<accession>A0A8X8IFD2</accession>
<organism evidence="1 2">
    <name type="scientific">Hydrobacter penzbergensis</name>
    <dbReference type="NCBI Taxonomy" id="1235997"/>
    <lineage>
        <taxon>Bacteria</taxon>
        <taxon>Pseudomonadati</taxon>
        <taxon>Bacteroidota</taxon>
        <taxon>Chitinophagia</taxon>
        <taxon>Chitinophagales</taxon>
        <taxon>Chitinophagaceae</taxon>
        <taxon>Hydrobacter</taxon>
    </lineage>
</organism>
<dbReference type="AlphaFoldDB" id="A0A8X8IFD2"/>
<proteinExistence type="predicted"/>
<protein>
    <submittedName>
        <fullName evidence="1">Acyl carrier protein</fullName>
    </submittedName>
</protein>
<comment type="caution">
    <text evidence="1">The sequence shown here is derived from an EMBL/GenBank/DDBJ whole genome shotgun (WGS) entry which is preliminary data.</text>
</comment>
<evidence type="ECO:0000313" key="2">
    <source>
        <dbReference type="Proteomes" id="UP000198711"/>
    </source>
</evidence>